<dbReference type="Pfam" id="PF00027">
    <property type="entry name" value="cNMP_binding"/>
    <property type="match status" value="1"/>
</dbReference>
<dbReference type="InterPro" id="IPR036388">
    <property type="entry name" value="WH-like_DNA-bd_sf"/>
</dbReference>
<evidence type="ECO:0000256" key="2">
    <source>
        <dbReference type="ARBA" id="ARBA00023125"/>
    </source>
</evidence>
<dbReference type="InterPro" id="IPR012318">
    <property type="entry name" value="HTH_CRP"/>
</dbReference>
<dbReference type="InterPro" id="IPR000595">
    <property type="entry name" value="cNMP-bd_dom"/>
</dbReference>
<keyword evidence="8" id="KW-1185">Reference proteome</keyword>
<keyword evidence="2" id="KW-0238">DNA-binding</keyword>
<dbReference type="PANTHER" id="PTHR24567">
    <property type="entry name" value="CRP FAMILY TRANSCRIPTIONAL REGULATORY PROTEIN"/>
    <property type="match status" value="1"/>
</dbReference>
<evidence type="ECO:0000259" key="6">
    <source>
        <dbReference type="PROSITE" id="PS51063"/>
    </source>
</evidence>
<feature type="domain" description="HTH crp-type" evidence="6">
    <location>
        <begin position="141"/>
        <end position="211"/>
    </location>
</feature>
<dbReference type="RefSeq" id="WP_184221891.1">
    <property type="nucleotide sequence ID" value="NZ_JACHIP010000008.1"/>
</dbReference>
<dbReference type="Pfam" id="PF13545">
    <property type="entry name" value="HTH_Crp_2"/>
    <property type="match status" value="1"/>
</dbReference>
<evidence type="ECO:0000313" key="8">
    <source>
        <dbReference type="Proteomes" id="UP000540989"/>
    </source>
</evidence>
<dbReference type="CDD" id="cd00038">
    <property type="entry name" value="CAP_ED"/>
    <property type="match status" value="1"/>
</dbReference>
<reference evidence="7 8" key="1">
    <citation type="submission" date="2020-08" db="EMBL/GenBank/DDBJ databases">
        <title>Genomic Encyclopedia of Type Strains, Phase IV (KMG-V): Genome sequencing to study the core and pangenomes of soil and plant-associated prokaryotes.</title>
        <authorList>
            <person name="Whitman W."/>
        </authorList>
    </citation>
    <scope>NUCLEOTIDE SEQUENCE [LARGE SCALE GENOMIC DNA]</scope>
    <source>
        <strain evidence="7 8">M8UP14</strain>
    </source>
</reference>
<evidence type="ECO:0000256" key="3">
    <source>
        <dbReference type="ARBA" id="ARBA00023163"/>
    </source>
</evidence>
<dbReference type="PANTHER" id="PTHR24567:SF68">
    <property type="entry name" value="DNA-BINDING TRANSCRIPTIONAL DUAL REGULATOR CRP"/>
    <property type="match status" value="1"/>
</dbReference>
<protein>
    <submittedName>
        <fullName evidence="7">CRP-like cAMP-binding protein</fullName>
    </submittedName>
</protein>
<dbReference type="AlphaFoldDB" id="A0A7W8E5R7"/>
<sequence length="247" mass="27493">MPGTKHVKFNPARYMSAAALTHKTVRVLAGHVFYSQGDDANAIFYLESGRAKLIVVSKRGKEATVSLMVAHDFIGEESLAGAAGFHAATAMAITPCVALKLDRDEMVQLLHHEHEFSDMFLKFVLTRAIRTQEDLVDQLFNNSEKRLARTLLLMAQFGDSGVPQTLIPPVTQEALAEMIGTTRSRVSKFMNRFRKMGYITYNGRIHVHKSLLNVVLHDKLPDQNSKRPVLLDPAPTAAEKKKRAKVA</sequence>
<proteinExistence type="predicted"/>
<dbReference type="GO" id="GO:0005829">
    <property type="term" value="C:cytosol"/>
    <property type="evidence" value="ECO:0007669"/>
    <property type="project" value="TreeGrafter"/>
</dbReference>
<accession>A0A7W8E5R7</accession>
<dbReference type="GO" id="GO:0003700">
    <property type="term" value="F:DNA-binding transcription factor activity"/>
    <property type="evidence" value="ECO:0007669"/>
    <property type="project" value="TreeGrafter"/>
</dbReference>
<feature type="region of interest" description="Disordered" evidence="4">
    <location>
        <begin position="225"/>
        <end position="247"/>
    </location>
</feature>
<dbReference type="InterPro" id="IPR018490">
    <property type="entry name" value="cNMP-bd_dom_sf"/>
</dbReference>
<dbReference type="Gene3D" id="1.10.10.10">
    <property type="entry name" value="Winged helix-like DNA-binding domain superfamily/Winged helix DNA-binding domain"/>
    <property type="match status" value="1"/>
</dbReference>
<dbReference type="Proteomes" id="UP000540989">
    <property type="component" value="Unassembled WGS sequence"/>
</dbReference>
<dbReference type="InterPro" id="IPR036390">
    <property type="entry name" value="WH_DNA-bd_sf"/>
</dbReference>
<gene>
    <name evidence="7" type="ORF">HDF16_004661</name>
</gene>
<dbReference type="SMART" id="SM00100">
    <property type="entry name" value="cNMP"/>
    <property type="match status" value="1"/>
</dbReference>
<feature type="domain" description="Cyclic nucleotide-binding" evidence="5">
    <location>
        <begin position="29"/>
        <end position="110"/>
    </location>
</feature>
<dbReference type="PROSITE" id="PS50042">
    <property type="entry name" value="CNMP_BINDING_3"/>
    <property type="match status" value="1"/>
</dbReference>
<keyword evidence="3" id="KW-0804">Transcription</keyword>
<dbReference type="InterPro" id="IPR014710">
    <property type="entry name" value="RmlC-like_jellyroll"/>
</dbReference>
<name>A0A7W8E5R7_9BACT</name>
<dbReference type="SMART" id="SM00419">
    <property type="entry name" value="HTH_CRP"/>
    <property type="match status" value="1"/>
</dbReference>
<dbReference type="GO" id="GO:0003677">
    <property type="term" value="F:DNA binding"/>
    <property type="evidence" value="ECO:0007669"/>
    <property type="project" value="UniProtKB-KW"/>
</dbReference>
<evidence type="ECO:0000256" key="1">
    <source>
        <dbReference type="ARBA" id="ARBA00023015"/>
    </source>
</evidence>
<evidence type="ECO:0000313" key="7">
    <source>
        <dbReference type="EMBL" id="MBB5059927.1"/>
    </source>
</evidence>
<dbReference type="SUPFAM" id="SSF46785">
    <property type="entry name" value="Winged helix' DNA-binding domain"/>
    <property type="match status" value="1"/>
</dbReference>
<dbReference type="SUPFAM" id="SSF51206">
    <property type="entry name" value="cAMP-binding domain-like"/>
    <property type="match status" value="1"/>
</dbReference>
<evidence type="ECO:0000256" key="4">
    <source>
        <dbReference type="SAM" id="MobiDB-lite"/>
    </source>
</evidence>
<organism evidence="7 8">
    <name type="scientific">Granulicella aggregans</name>
    <dbReference type="NCBI Taxonomy" id="474949"/>
    <lineage>
        <taxon>Bacteria</taxon>
        <taxon>Pseudomonadati</taxon>
        <taxon>Acidobacteriota</taxon>
        <taxon>Terriglobia</taxon>
        <taxon>Terriglobales</taxon>
        <taxon>Acidobacteriaceae</taxon>
        <taxon>Granulicella</taxon>
    </lineage>
</organism>
<dbReference type="Gene3D" id="2.60.120.10">
    <property type="entry name" value="Jelly Rolls"/>
    <property type="match status" value="1"/>
</dbReference>
<dbReference type="InterPro" id="IPR050397">
    <property type="entry name" value="Env_Response_Regulators"/>
</dbReference>
<keyword evidence="1" id="KW-0805">Transcription regulation</keyword>
<comment type="caution">
    <text evidence="7">The sequence shown here is derived from an EMBL/GenBank/DDBJ whole genome shotgun (WGS) entry which is preliminary data.</text>
</comment>
<evidence type="ECO:0000259" key="5">
    <source>
        <dbReference type="PROSITE" id="PS50042"/>
    </source>
</evidence>
<dbReference type="EMBL" id="JACHIP010000008">
    <property type="protein sequence ID" value="MBB5059927.1"/>
    <property type="molecule type" value="Genomic_DNA"/>
</dbReference>
<dbReference type="PROSITE" id="PS51063">
    <property type="entry name" value="HTH_CRP_2"/>
    <property type="match status" value="1"/>
</dbReference>